<dbReference type="CDD" id="cd02932">
    <property type="entry name" value="OYE_YqiM_FMN"/>
    <property type="match status" value="1"/>
</dbReference>
<reference evidence="8" key="1">
    <citation type="submission" date="2020-06" db="EMBL/GenBank/DDBJ databases">
        <title>Draft genomic sequence of Geomonas sp. Red330.</title>
        <authorList>
            <person name="Itoh H."/>
            <person name="Zhenxing X."/>
            <person name="Ushijima N."/>
            <person name="Masuda Y."/>
            <person name="Shiratori Y."/>
            <person name="Senoo K."/>
        </authorList>
    </citation>
    <scope>NUCLEOTIDE SEQUENCE [LARGE SCALE GENOMIC DNA]</scope>
    <source>
        <strain evidence="8">Red330</strain>
    </source>
</reference>
<dbReference type="Gene3D" id="3.20.20.70">
    <property type="entry name" value="Aldolase class I"/>
    <property type="match status" value="1"/>
</dbReference>
<evidence type="ECO:0000256" key="5">
    <source>
        <dbReference type="ARBA" id="ARBA00023002"/>
    </source>
</evidence>
<keyword evidence="2" id="KW-0285">Flavoprotein</keyword>
<evidence type="ECO:0000256" key="3">
    <source>
        <dbReference type="ARBA" id="ARBA00022643"/>
    </source>
</evidence>
<dbReference type="GO" id="GO:0050661">
    <property type="term" value="F:NADP binding"/>
    <property type="evidence" value="ECO:0007669"/>
    <property type="project" value="InterPro"/>
</dbReference>
<dbReference type="SUPFAM" id="SSF51395">
    <property type="entry name" value="FMN-linked oxidoreductases"/>
    <property type="match status" value="1"/>
</dbReference>
<dbReference type="InterPro" id="IPR044152">
    <property type="entry name" value="YqjM-like"/>
</dbReference>
<evidence type="ECO:0000313" key="7">
    <source>
        <dbReference type="EMBL" id="GFO60011.1"/>
    </source>
</evidence>
<evidence type="ECO:0000256" key="2">
    <source>
        <dbReference type="ARBA" id="ARBA00022630"/>
    </source>
</evidence>
<dbReference type="EMBL" id="BLXX01000006">
    <property type="protein sequence ID" value="GFO60011.1"/>
    <property type="molecule type" value="Genomic_DNA"/>
</dbReference>
<evidence type="ECO:0000256" key="4">
    <source>
        <dbReference type="ARBA" id="ARBA00022857"/>
    </source>
</evidence>
<protein>
    <submittedName>
        <fullName evidence="7">Oxidoreductase</fullName>
    </submittedName>
</protein>
<keyword evidence="4" id="KW-0521">NADP</keyword>
<accession>A0A6V8MJ51</accession>
<proteinExistence type="predicted"/>
<dbReference type="InterPro" id="IPR001155">
    <property type="entry name" value="OxRdtase_FMN_N"/>
</dbReference>
<comment type="caution">
    <text evidence="7">The sequence shown here is derived from an EMBL/GenBank/DDBJ whole genome shotgun (WGS) entry which is preliminary data.</text>
</comment>
<dbReference type="AlphaFoldDB" id="A0A6V8MJ51"/>
<name>A0A6V8MJ51_9BACT</name>
<keyword evidence="3" id="KW-0288">FMN</keyword>
<dbReference type="Proteomes" id="UP000556026">
    <property type="component" value="Unassembled WGS sequence"/>
</dbReference>
<dbReference type="PANTHER" id="PTHR43303">
    <property type="entry name" value="NADPH DEHYDROGENASE C23G7.10C-RELATED"/>
    <property type="match status" value="1"/>
</dbReference>
<dbReference type="RefSeq" id="WP_183354828.1">
    <property type="nucleotide sequence ID" value="NZ_BLXX01000006.1"/>
</dbReference>
<evidence type="ECO:0000313" key="8">
    <source>
        <dbReference type="Proteomes" id="UP000556026"/>
    </source>
</evidence>
<keyword evidence="8" id="KW-1185">Reference proteome</keyword>
<comment type="cofactor">
    <cofactor evidence="1">
        <name>FMN</name>
        <dbReference type="ChEBI" id="CHEBI:58210"/>
    </cofactor>
</comment>
<organism evidence="7 8">
    <name type="scientific">Geomonas silvestris</name>
    <dbReference type="NCBI Taxonomy" id="2740184"/>
    <lineage>
        <taxon>Bacteria</taxon>
        <taxon>Pseudomonadati</taxon>
        <taxon>Thermodesulfobacteriota</taxon>
        <taxon>Desulfuromonadia</taxon>
        <taxon>Geobacterales</taxon>
        <taxon>Geobacteraceae</taxon>
        <taxon>Geomonas</taxon>
    </lineage>
</organism>
<dbReference type="PANTHER" id="PTHR43303:SF4">
    <property type="entry name" value="NADPH DEHYDROGENASE C23G7.10C-RELATED"/>
    <property type="match status" value="1"/>
</dbReference>
<feature type="domain" description="NADH:flavin oxidoreductase/NADH oxidase N-terminal" evidence="6">
    <location>
        <begin position="4"/>
        <end position="340"/>
    </location>
</feature>
<dbReference type="GO" id="GO:0003959">
    <property type="term" value="F:NADPH dehydrogenase activity"/>
    <property type="evidence" value="ECO:0007669"/>
    <property type="project" value="InterPro"/>
</dbReference>
<gene>
    <name evidence="7" type="primary">namA</name>
    <name evidence="7" type="ORF">GMST_23360</name>
</gene>
<keyword evidence="5" id="KW-0560">Oxidoreductase</keyword>
<evidence type="ECO:0000256" key="1">
    <source>
        <dbReference type="ARBA" id="ARBA00001917"/>
    </source>
</evidence>
<dbReference type="Pfam" id="PF00724">
    <property type="entry name" value="Oxidored_FMN"/>
    <property type="match status" value="1"/>
</dbReference>
<dbReference type="InterPro" id="IPR013785">
    <property type="entry name" value="Aldolase_TIM"/>
</dbReference>
<sequence>MSRLFSPLTLREVTFKNRIFVSPMCQYSSKNGMPGNWHLVHLGSRAVGGAALVMVEASAVTPQGRISPDDSGIWSSEHAAAFAPIAAFIKEQGAVPAIQLAHAGRKASTDLPWNGGGPLDAKHRGWQPIAPSPIPFAPGHPVPQEATAQDLENILGQFALAARRSAEAGFEVAEIHMAHGYLLHEFLSPLTNLRSDELGGSLENRMRFPLRVAKVVRDTWPEHLPVFVRISASDWVEGGWGLEDSLELARQLKKLGIDLIDCSSAGLVPDAKLPVGPGFQTPFASAIRKKTGIATGAVGLITDPAQAEQIVATGLADAVFLARQLLRDPYWPLHAAKALNADLPWPVQYDRAKKG</sequence>
<evidence type="ECO:0000259" key="6">
    <source>
        <dbReference type="Pfam" id="PF00724"/>
    </source>
</evidence>
<dbReference type="GO" id="GO:0010181">
    <property type="term" value="F:FMN binding"/>
    <property type="evidence" value="ECO:0007669"/>
    <property type="project" value="InterPro"/>
</dbReference>